<reference evidence="10 11" key="2">
    <citation type="journal article" date="2016" name="Int. J. Syst. Evol. Microbiol.">
        <title>Vitellibacter aquimaris sp. nov., a marine bacterium isolated from seawater.</title>
        <authorList>
            <person name="Thevarajoo S."/>
            <person name="Selvaratnam C."/>
            <person name="Goh K.M."/>
            <person name="Hong K.W."/>
            <person name="Chan X.Y."/>
            <person name="Chan K.G."/>
            <person name="Chong C.S."/>
        </authorList>
    </citation>
    <scope>NUCLEOTIDE SEQUENCE [LARGE SCALE GENOMIC DNA]</scope>
    <source>
        <strain evidence="10 11">D-24</strain>
    </source>
</reference>
<keyword evidence="3 4" id="KW-0597">Phosphoprotein</keyword>
<dbReference type="PRINTS" id="PR00344">
    <property type="entry name" value="BCTRLSENSOR"/>
</dbReference>
<dbReference type="InterPro" id="IPR005467">
    <property type="entry name" value="His_kinase_dom"/>
</dbReference>
<dbReference type="CDD" id="cd00082">
    <property type="entry name" value="HisKA"/>
    <property type="match status" value="1"/>
</dbReference>
<dbReference type="Gene3D" id="3.30.565.10">
    <property type="entry name" value="Histidine kinase-like ATPase, C-terminal domain"/>
    <property type="match status" value="1"/>
</dbReference>
<evidence type="ECO:0000313" key="11">
    <source>
        <dbReference type="Proteomes" id="UP000070138"/>
    </source>
</evidence>
<dbReference type="InterPro" id="IPR001789">
    <property type="entry name" value="Sig_transdc_resp-reg_receiver"/>
</dbReference>
<dbReference type="InterPro" id="IPR004358">
    <property type="entry name" value="Sig_transdc_His_kin-like_C"/>
</dbReference>
<evidence type="ECO:0000256" key="5">
    <source>
        <dbReference type="SAM" id="Coils"/>
    </source>
</evidence>
<keyword evidence="6" id="KW-0472">Membrane</keyword>
<evidence type="ECO:0000259" key="9">
    <source>
        <dbReference type="PROSITE" id="PS50110"/>
    </source>
</evidence>
<proteinExistence type="predicted"/>
<evidence type="ECO:0000256" key="6">
    <source>
        <dbReference type="SAM" id="Phobius"/>
    </source>
</evidence>
<feature type="transmembrane region" description="Helical" evidence="6">
    <location>
        <begin position="319"/>
        <end position="339"/>
    </location>
</feature>
<keyword evidence="5" id="KW-0175">Coiled coil</keyword>
<evidence type="ECO:0000256" key="7">
    <source>
        <dbReference type="SAM" id="SignalP"/>
    </source>
</evidence>
<dbReference type="CDD" id="cd16922">
    <property type="entry name" value="HATPase_EvgS-ArcB-TorS-like"/>
    <property type="match status" value="1"/>
</dbReference>
<dbReference type="Gene3D" id="3.40.50.2300">
    <property type="match status" value="1"/>
</dbReference>
<comment type="caution">
    <text evidence="10">The sequence shown here is derived from an EMBL/GenBank/DDBJ whole genome shotgun (WGS) entry which is preliminary data.</text>
</comment>
<gene>
    <name evidence="10" type="ORF">LS48_09585</name>
</gene>
<dbReference type="GO" id="GO:0000155">
    <property type="term" value="F:phosphorelay sensor kinase activity"/>
    <property type="evidence" value="ECO:0007669"/>
    <property type="project" value="InterPro"/>
</dbReference>
<dbReference type="PANTHER" id="PTHR45339">
    <property type="entry name" value="HYBRID SIGNAL TRANSDUCTION HISTIDINE KINASE J"/>
    <property type="match status" value="1"/>
</dbReference>
<feature type="modified residue" description="4-aspartylphosphate" evidence="4">
    <location>
        <position position="675"/>
    </location>
</feature>
<evidence type="ECO:0000256" key="3">
    <source>
        <dbReference type="ARBA" id="ARBA00022553"/>
    </source>
</evidence>
<dbReference type="InterPro" id="IPR011990">
    <property type="entry name" value="TPR-like_helical_dom_sf"/>
</dbReference>
<dbReference type="CDD" id="cd17546">
    <property type="entry name" value="REC_hyHK_CKI1_RcsC-like"/>
    <property type="match status" value="1"/>
</dbReference>
<sequence>MHQLILKYKIFLPLVLCLLVSVNSSSAQIKDTIVTIKQLQYSASKALETENFMEAVKNLNDANKLAMLPKYRSYKPDVELSIAELYYNLEYFDKAIDETKKAIENGETYKNFYKLAKAYNLYGIILVSNGKTEIAEKYLSKADSIYTDLNDEKSKANVLYGKGLLEIRLGNYEKAISYLKPAAQSFKEQGLLYQEVGAYSSIADALSLINPEIYPRPLQEARNFLKTVSEISYSQGFTKYIVESHRINSQILIAEKMNSKAEEELKYYFNRKDSLRQIHLKAIERGIQAESAIGDLNEIIATQQDDLTKQEKSLFFGKLTGWLSIALILILSLLTLSLYKNNNLRAKANELLQDKNTELQEAKENAEKASQAKAQFLSTITHELRTPMYTVTGLTHLLLEEDPKPEQREHLNSLKFSGEYLLSLINNILDLNKLEANKVEIEKAPFNLKKRIDGVLIALKKSAEAKNNNVHYEYDPTLPNEVMGDSLKISQILINLISNSIKFTENGDIWVRVKNAEKSANKVVVHFEVEDTGDGISKKKQNTIFESFSQGSLQINRKYGGTGLGLSIVKNLLELMGSKIFLESKLGEGSKFWFNISYDIVESETNIVDPKNMEVVLDNDIFENKSVMIVEDNKINQMITKKILEKKKMSCTVVDNGMDAIKHAKEQDFDVILMDIHMPGISGIEATKKIREFNRTVPIIALTAITIEENLEDFYKAGFNEFIPKPFNAEDFFEKINRVLRSNDFLVK</sequence>
<evidence type="ECO:0000256" key="1">
    <source>
        <dbReference type="ARBA" id="ARBA00000085"/>
    </source>
</evidence>
<dbReference type="SMART" id="SM00388">
    <property type="entry name" value="HisKA"/>
    <property type="match status" value="1"/>
</dbReference>
<dbReference type="SUPFAM" id="SSF52172">
    <property type="entry name" value="CheY-like"/>
    <property type="match status" value="1"/>
</dbReference>
<dbReference type="InterPro" id="IPR036097">
    <property type="entry name" value="HisK_dim/P_sf"/>
</dbReference>
<reference evidence="11" key="1">
    <citation type="submission" date="2014-10" db="EMBL/GenBank/DDBJ databases">
        <title>Genome sequencing of Vitellibacter sp. D-24.</title>
        <authorList>
            <person name="Thevarajoo S."/>
            <person name="Selvaratnam C."/>
            <person name="Goh K.M."/>
            <person name="Chong C.S."/>
        </authorList>
    </citation>
    <scope>NUCLEOTIDE SEQUENCE [LARGE SCALE GENOMIC DNA]</scope>
    <source>
        <strain evidence="11">D-24</strain>
    </source>
</reference>
<dbReference type="Gene3D" id="1.10.287.130">
    <property type="match status" value="1"/>
</dbReference>
<dbReference type="SUPFAM" id="SSF47384">
    <property type="entry name" value="Homodimeric domain of signal transducing histidine kinase"/>
    <property type="match status" value="1"/>
</dbReference>
<accession>A0A137RH30</accession>
<keyword evidence="6" id="KW-1133">Transmembrane helix</keyword>
<feature type="coiled-coil region" evidence="5">
    <location>
        <begin position="341"/>
        <end position="379"/>
    </location>
</feature>
<feature type="chain" id="PRO_5007479784" description="histidine kinase" evidence="7">
    <location>
        <begin position="28"/>
        <end position="748"/>
    </location>
</feature>
<dbReference type="PANTHER" id="PTHR45339:SF5">
    <property type="entry name" value="HISTIDINE KINASE"/>
    <property type="match status" value="1"/>
</dbReference>
<dbReference type="SUPFAM" id="SSF55874">
    <property type="entry name" value="ATPase domain of HSP90 chaperone/DNA topoisomerase II/histidine kinase"/>
    <property type="match status" value="1"/>
</dbReference>
<evidence type="ECO:0000313" key="10">
    <source>
        <dbReference type="EMBL" id="KXN98796.1"/>
    </source>
</evidence>
<dbReference type="FunFam" id="3.30.565.10:FF:000010">
    <property type="entry name" value="Sensor histidine kinase RcsC"/>
    <property type="match status" value="1"/>
</dbReference>
<dbReference type="SUPFAM" id="SSF48452">
    <property type="entry name" value="TPR-like"/>
    <property type="match status" value="1"/>
</dbReference>
<dbReference type="EMBL" id="JRWG01000005">
    <property type="protein sequence ID" value="KXN98796.1"/>
    <property type="molecule type" value="Genomic_DNA"/>
</dbReference>
<dbReference type="SMART" id="SM00387">
    <property type="entry name" value="HATPase_c"/>
    <property type="match status" value="1"/>
</dbReference>
<dbReference type="SMART" id="SM00028">
    <property type="entry name" value="TPR"/>
    <property type="match status" value="3"/>
</dbReference>
<dbReference type="OrthoDB" id="4457677at2"/>
<dbReference type="Pfam" id="PF00512">
    <property type="entry name" value="HisKA"/>
    <property type="match status" value="1"/>
</dbReference>
<dbReference type="Gene3D" id="1.25.40.10">
    <property type="entry name" value="Tetratricopeptide repeat domain"/>
    <property type="match status" value="1"/>
</dbReference>
<keyword evidence="11" id="KW-1185">Reference proteome</keyword>
<evidence type="ECO:0000256" key="2">
    <source>
        <dbReference type="ARBA" id="ARBA00012438"/>
    </source>
</evidence>
<feature type="signal peptide" evidence="7">
    <location>
        <begin position="1"/>
        <end position="27"/>
    </location>
</feature>
<dbReference type="EC" id="2.7.13.3" evidence="2"/>
<dbReference type="AlphaFoldDB" id="A0A137RH30"/>
<feature type="domain" description="Response regulatory" evidence="9">
    <location>
        <begin position="626"/>
        <end position="740"/>
    </location>
</feature>
<keyword evidence="7" id="KW-0732">Signal</keyword>
<dbReference type="InterPro" id="IPR003594">
    <property type="entry name" value="HATPase_dom"/>
</dbReference>
<dbReference type="Pfam" id="PF02518">
    <property type="entry name" value="HATPase_c"/>
    <property type="match status" value="1"/>
</dbReference>
<comment type="catalytic activity">
    <reaction evidence="1">
        <text>ATP + protein L-histidine = ADP + protein N-phospho-L-histidine.</text>
        <dbReference type="EC" id="2.7.13.3"/>
    </reaction>
</comment>
<organism evidence="10 11">
    <name type="scientific">Aequorivita aquimaris</name>
    <dbReference type="NCBI Taxonomy" id="1548749"/>
    <lineage>
        <taxon>Bacteria</taxon>
        <taxon>Pseudomonadati</taxon>
        <taxon>Bacteroidota</taxon>
        <taxon>Flavobacteriia</taxon>
        <taxon>Flavobacteriales</taxon>
        <taxon>Flavobacteriaceae</taxon>
        <taxon>Aequorivita</taxon>
    </lineage>
</organism>
<dbReference type="InterPro" id="IPR036890">
    <property type="entry name" value="HATPase_C_sf"/>
</dbReference>
<dbReference type="SMART" id="SM00448">
    <property type="entry name" value="REC"/>
    <property type="match status" value="1"/>
</dbReference>
<dbReference type="RefSeq" id="WP_062622319.1">
    <property type="nucleotide sequence ID" value="NZ_JRWG01000005.1"/>
</dbReference>
<evidence type="ECO:0000259" key="8">
    <source>
        <dbReference type="PROSITE" id="PS50109"/>
    </source>
</evidence>
<protein>
    <recommendedName>
        <fullName evidence="2">histidine kinase</fullName>
        <ecNumber evidence="2">2.7.13.3</ecNumber>
    </recommendedName>
</protein>
<dbReference type="STRING" id="1548749.LS48_09585"/>
<dbReference type="PROSITE" id="PS50109">
    <property type="entry name" value="HIS_KIN"/>
    <property type="match status" value="1"/>
</dbReference>
<dbReference type="Pfam" id="PF00072">
    <property type="entry name" value="Response_reg"/>
    <property type="match status" value="1"/>
</dbReference>
<keyword evidence="6" id="KW-0812">Transmembrane</keyword>
<dbReference type="Proteomes" id="UP000070138">
    <property type="component" value="Unassembled WGS sequence"/>
</dbReference>
<dbReference type="InterPro" id="IPR011006">
    <property type="entry name" value="CheY-like_superfamily"/>
</dbReference>
<evidence type="ECO:0000256" key="4">
    <source>
        <dbReference type="PROSITE-ProRule" id="PRU00169"/>
    </source>
</evidence>
<dbReference type="InterPro" id="IPR003661">
    <property type="entry name" value="HisK_dim/P_dom"/>
</dbReference>
<name>A0A137RH30_9FLAO</name>
<dbReference type="InterPro" id="IPR019734">
    <property type="entry name" value="TPR_rpt"/>
</dbReference>
<dbReference type="PROSITE" id="PS50110">
    <property type="entry name" value="RESPONSE_REGULATORY"/>
    <property type="match status" value="1"/>
</dbReference>
<feature type="domain" description="Histidine kinase" evidence="8">
    <location>
        <begin position="379"/>
        <end position="600"/>
    </location>
</feature>